<dbReference type="RefSeq" id="WP_344385569.1">
    <property type="nucleotide sequence ID" value="NZ_BAAATA010000041.1"/>
</dbReference>
<feature type="domain" description="Saccharopine dehydrogenase NADP binding" evidence="2">
    <location>
        <begin position="4"/>
        <end position="121"/>
    </location>
</feature>
<proteinExistence type="predicted"/>
<evidence type="ECO:0000313" key="4">
    <source>
        <dbReference type="Proteomes" id="UP001501358"/>
    </source>
</evidence>
<feature type="region of interest" description="Disordered" evidence="1">
    <location>
        <begin position="260"/>
        <end position="293"/>
    </location>
</feature>
<dbReference type="Pfam" id="PF03435">
    <property type="entry name" value="Sacchrp_dh_NADP"/>
    <property type="match status" value="1"/>
</dbReference>
<accession>A0ABN3MRM9</accession>
<comment type="caution">
    <text evidence="3">The sequence shown here is derived from an EMBL/GenBank/DDBJ whole genome shotgun (WGS) entry which is preliminary data.</text>
</comment>
<name>A0ABN3MRM9_9ACTN</name>
<dbReference type="Gene3D" id="3.40.50.720">
    <property type="entry name" value="NAD(P)-binding Rossmann-like Domain"/>
    <property type="match status" value="1"/>
</dbReference>
<keyword evidence="4" id="KW-1185">Reference proteome</keyword>
<dbReference type="EMBL" id="BAAATA010000041">
    <property type="protein sequence ID" value="GAA2507165.1"/>
    <property type="molecule type" value="Genomic_DNA"/>
</dbReference>
<dbReference type="SUPFAM" id="SSF51735">
    <property type="entry name" value="NAD(P)-binding Rossmann-fold domains"/>
    <property type="match status" value="1"/>
</dbReference>
<dbReference type="InterPro" id="IPR036291">
    <property type="entry name" value="NAD(P)-bd_dom_sf"/>
</dbReference>
<dbReference type="PANTHER" id="PTHR43781:SF1">
    <property type="entry name" value="SACCHAROPINE DEHYDROGENASE"/>
    <property type="match status" value="1"/>
</dbReference>
<evidence type="ECO:0000313" key="3">
    <source>
        <dbReference type="EMBL" id="GAA2507165.1"/>
    </source>
</evidence>
<gene>
    <name evidence="3" type="ORF">GCM10010406_49720</name>
</gene>
<protein>
    <submittedName>
        <fullName evidence="3">Trans-acting enoyl reductase family protein</fullName>
    </submittedName>
</protein>
<dbReference type="Proteomes" id="UP001501358">
    <property type="component" value="Unassembled WGS sequence"/>
</dbReference>
<dbReference type="InterPro" id="IPR005097">
    <property type="entry name" value="Sacchrp_dh_NADP-bd"/>
</dbReference>
<dbReference type="PANTHER" id="PTHR43781">
    <property type="entry name" value="SACCHAROPINE DEHYDROGENASE"/>
    <property type="match status" value="1"/>
</dbReference>
<organism evidence="3 4">
    <name type="scientific">Streptomyces thermolineatus</name>
    <dbReference type="NCBI Taxonomy" id="44033"/>
    <lineage>
        <taxon>Bacteria</taxon>
        <taxon>Bacillati</taxon>
        <taxon>Actinomycetota</taxon>
        <taxon>Actinomycetes</taxon>
        <taxon>Kitasatosporales</taxon>
        <taxon>Streptomycetaceae</taxon>
        <taxon>Streptomyces</taxon>
    </lineage>
</organism>
<sequence>MTWLLYGANGYTGTLVARRAVARGERPVLAGRSAGPVSRLAAELGLEHRVFDLTDPRAAEAGLAGVEAVAHCAGPFSATAAPMVRACLATGVHYLDVTGEIEVFEQLHAMSEQARDAGVVLLPGAGFDVVPTDCLALLLARALPGADRLDLAFLPGGGMSPGTARTALEGIRAGGRERVGGRITAVPVGGRRIRADFPDGPRTVSSVPWGDVSTAYHSTGIPDITTYTAVPRAAVRLQGLLRPAPVQALARAAVSRFLPGPGERRRSRTRTQVWGRASRADGRTATASLTGPDPYDLTADSVVRAVTRLRDLEPGTLTPSRAFGPRYVAELDGVRLTEPAAGA</sequence>
<reference evidence="3 4" key="1">
    <citation type="journal article" date="2019" name="Int. J. Syst. Evol. Microbiol.">
        <title>The Global Catalogue of Microorganisms (GCM) 10K type strain sequencing project: providing services to taxonomists for standard genome sequencing and annotation.</title>
        <authorList>
            <consortium name="The Broad Institute Genomics Platform"/>
            <consortium name="The Broad Institute Genome Sequencing Center for Infectious Disease"/>
            <person name="Wu L."/>
            <person name="Ma J."/>
        </authorList>
    </citation>
    <scope>NUCLEOTIDE SEQUENCE [LARGE SCALE GENOMIC DNA]</scope>
    <source>
        <strain evidence="3 4">JCM 6307</strain>
    </source>
</reference>
<evidence type="ECO:0000256" key="1">
    <source>
        <dbReference type="SAM" id="MobiDB-lite"/>
    </source>
</evidence>
<evidence type="ECO:0000259" key="2">
    <source>
        <dbReference type="Pfam" id="PF03435"/>
    </source>
</evidence>